<dbReference type="PANTHER" id="PTHR35787">
    <property type="entry name" value="GLYCEROL UPTAKE OPERON ANTITERMINATOR REGULATORY PROTEIN"/>
    <property type="match status" value="1"/>
</dbReference>
<dbReference type="Proteomes" id="UP001290455">
    <property type="component" value="Unassembled WGS sequence"/>
</dbReference>
<comment type="caution">
    <text evidence="2">The sequence shown here is derived from an EMBL/GenBank/DDBJ whole genome shotgun (WGS) entry which is preliminary data.</text>
</comment>
<dbReference type="EMBL" id="JAXOFX010000012">
    <property type="protein sequence ID" value="MDZ5473291.1"/>
    <property type="molecule type" value="Genomic_DNA"/>
</dbReference>
<accession>A0ABU5J1R2</accession>
<organism evidence="2 3">
    <name type="scientific">Robertmurraya mangrovi</name>
    <dbReference type="NCBI Taxonomy" id="3098077"/>
    <lineage>
        <taxon>Bacteria</taxon>
        <taxon>Bacillati</taxon>
        <taxon>Bacillota</taxon>
        <taxon>Bacilli</taxon>
        <taxon>Bacillales</taxon>
        <taxon>Bacillaceae</taxon>
        <taxon>Robertmurraya</taxon>
    </lineage>
</organism>
<dbReference type="InterPro" id="IPR013785">
    <property type="entry name" value="Aldolase_TIM"/>
</dbReference>
<keyword evidence="3" id="KW-1185">Reference proteome</keyword>
<evidence type="ECO:0000313" key="3">
    <source>
        <dbReference type="Proteomes" id="UP001290455"/>
    </source>
</evidence>
<proteinExistence type="predicted"/>
<dbReference type="SUPFAM" id="SSF110391">
    <property type="entry name" value="GlpP-like"/>
    <property type="match status" value="1"/>
</dbReference>
<dbReference type="InterPro" id="IPR006699">
    <property type="entry name" value="GlpP"/>
</dbReference>
<name>A0ABU5J1R2_9BACI</name>
<dbReference type="PANTHER" id="PTHR35787:SF1">
    <property type="entry name" value="GLYCEROL UPTAKE OPERON ANTITERMINATOR REGULATORY PROTEIN"/>
    <property type="match status" value="1"/>
</dbReference>
<comment type="function">
    <text evidence="1">Regulates expression of the glpD operon. In the presence of glycerol 3-phosphate (G3P) causes antitermination of transcription of glpD at the inverted repeat of the leader region to enhance its transcription. Binds and stabilizes glpD leader mRNA.</text>
</comment>
<evidence type="ECO:0000313" key="2">
    <source>
        <dbReference type="EMBL" id="MDZ5473291.1"/>
    </source>
</evidence>
<protein>
    <recommendedName>
        <fullName evidence="1">Glycerol uptake operon antiterminator regulatory protein</fullName>
    </recommendedName>
</protein>
<dbReference type="Gene3D" id="3.20.20.70">
    <property type="entry name" value="Aldolase class I"/>
    <property type="match status" value="1"/>
</dbReference>
<evidence type="ECO:0000256" key="1">
    <source>
        <dbReference type="PIRNR" id="PIRNR016897"/>
    </source>
</evidence>
<dbReference type="Pfam" id="PF04309">
    <property type="entry name" value="G3P_antiterm"/>
    <property type="match status" value="1"/>
</dbReference>
<keyword evidence="1" id="KW-0694">RNA-binding</keyword>
<keyword evidence="1" id="KW-0804">Transcription</keyword>
<gene>
    <name evidence="2" type="ORF">SM124_16355</name>
</gene>
<keyword evidence="1" id="KW-0319">Glycerol metabolism</keyword>
<keyword evidence="1" id="KW-0805">Transcription regulation</keyword>
<dbReference type="PIRSF" id="PIRSF016897">
    <property type="entry name" value="GlpP"/>
    <property type="match status" value="1"/>
</dbReference>
<dbReference type="RefSeq" id="WP_322447586.1">
    <property type="nucleotide sequence ID" value="NZ_JAXOFX010000012.1"/>
</dbReference>
<sequence>MLKKGSFIASIHNEDSLQLALSDNHIDTLFLMYGDILTVSSTVERIHFFNKKVCLHVDFIQGLSPDKKGMEFLSQFVKPDGIISTRGQVIQHAKKVGLFSIQRLFLIDSGAYHSGIKSVLNSKPDAVEAMPGMMPRVLQDLTKSLDLPIVAGGLFKQADELQAALHAGAIAVSTGSPELWKVAKLLNSVQGV</sequence>
<reference evidence="2 3" key="1">
    <citation type="submission" date="2023-11" db="EMBL/GenBank/DDBJ databases">
        <title>Bacillus jintuensis, isolated from a mudflat on the Beibu Gulf coast.</title>
        <authorList>
            <person name="Li M."/>
        </authorList>
    </citation>
    <scope>NUCLEOTIDE SEQUENCE [LARGE SCALE GENOMIC DNA]</scope>
    <source>
        <strain evidence="2 3">31A1R</strain>
    </source>
</reference>